<feature type="compositionally biased region" description="Polar residues" evidence="2">
    <location>
        <begin position="1"/>
        <end position="12"/>
    </location>
</feature>
<proteinExistence type="predicted"/>
<dbReference type="InterPro" id="IPR013762">
    <property type="entry name" value="Integrase-like_cat_sf"/>
</dbReference>
<dbReference type="GO" id="GO:0006310">
    <property type="term" value="P:DNA recombination"/>
    <property type="evidence" value="ECO:0007669"/>
    <property type="project" value="UniProtKB-KW"/>
</dbReference>
<evidence type="ECO:0000256" key="1">
    <source>
        <dbReference type="ARBA" id="ARBA00023172"/>
    </source>
</evidence>
<dbReference type="GO" id="GO:0015074">
    <property type="term" value="P:DNA integration"/>
    <property type="evidence" value="ECO:0007669"/>
    <property type="project" value="InterPro"/>
</dbReference>
<dbReference type="GO" id="GO:0003677">
    <property type="term" value="F:DNA binding"/>
    <property type="evidence" value="ECO:0007669"/>
    <property type="project" value="InterPro"/>
</dbReference>
<dbReference type="AlphaFoldDB" id="A0A166X337"/>
<evidence type="ECO:0000313" key="4">
    <source>
        <dbReference type="Proteomes" id="UP000076532"/>
    </source>
</evidence>
<evidence type="ECO:0008006" key="5">
    <source>
        <dbReference type="Google" id="ProtNLM"/>
    </source>
</evidence>
<organism evidence="3 4">
    <name type="scientific">Athelia psychrophila</name>
    <dbReference type="NCBI Taxonomy" id="1759441"/>
    <lineage>
        <taxon>Eukaryota</taxon>
        <taxon>Fungi</taxon>
        <taxon>Dikarya</taxon>
        <taxon>Basidiomycota</taxon>
        <taxon>Agaricomycotina</taxon>
        <taxon>Agaricomycetes</taxon>
        <taxon>Agaricomycetidae</taxon>
        <taxon>Atheliales</taxon>
        <taxon>Atheliaceae</taxon>
        <taxon>Athelia</taxon>
    </lineage>
</organism>
<dbReference type="EMBL" id="KV417480">
    <property type="protein sequence ID" value="KZP34376.1"/>
    <property type="molecule type" value="Genomic_DNA"/>
</dbReference>
<protein>
    <recommendedName>
        <fullName evidence="5">DNA breaking-rejoining enzyme</fullName>
    </recommendedName>
</protein>
<dbReference type="SUPFAM" id="SSF56349">
    <property type="entry name" value="DNA breaking-rejoining enzymes"/>
    <property type="match status" value="1"/>
</dbReference>
<feature type="region of interest" description="Disordered" evidence="2">
    <location>
        <begin position="1"/>
        <end position="46"/>
    </location>
</feature>
<keyword evidence="1" id="KW-0233">DNA recombination</keyword>
<feature type="region of interest" description="Disordered" evidence="2">
    <location>
        <begin position="705"/>
        <end position="728"/>
    </location>
</feature>
<dbReference type="Gene3D" id="1.10.443.10">
    <property type="entry name" value="Intergrase catalytic core"/>
    <property type="match status" value="1"/>
</dbReference>
<dbReference type="Proteomes" id="UP000076532">
    <property type="component" value="Unassembled WGS sequence"/>
</dbReference>
<name>A0A166X337_9AGAM</name>
<reference evidence="3 4" key="1">
    <citation type="journal article" date="2016" name="Mol. Biol. Evol.">
        <title>Comparative Genomics of Early-Diverging Mushroom-Forming Fungi Provides Insights into the Origins of Lignocellulose Decay Capabilities.</title>
        <authorList>
            <person name="Nagy L.G."/>
            <person name="Riley R."/>
            <person name="Tritt A."/>
            <person name="Adam C."/>
            <person name="Daum C."/>
            <person name="Floudas D."/>
            <person name="Sun H."/>
            <person name="Yadav J.S."/>
            <person name="Pangilinan J."/>
            <person name="Larsson K.H."/>
            <person name="Matsuura K."/>
            <person name="Barry K."/>
            <person name="Labutti K."/>
            <person name="Kuo R."/>
            <person name="Ohm R.A."/>
            <person name="Bhattacharya S.S."/>
            <person name="Shirouzu T."/>
            <person name="Yoshinaga Y."/>
            <person name="Martin F.M."/>
            <person name="Grigoriev I.V."/>
            <person name="Hibbett D.S."/>
        </authorList>
    </citation>
    <scope>NUCLEOTIDE SEQUENCE [LARGE SCALE GENOMIC DNA]</scope>
    <source>
        <strain evidence="3 4">CBS 109695</strain>
    </source>
</reference>
<evidence type="ECO:0000256" key="2">
    <source>
        <dbReference type="SAM" id="MobiDB-lite"/>
    </source>
</evidence>
<feature type="compositionally biased region" description="Polar residues" evidence="2">
    <location>
        <begin position="708"/>
        <end position="717"/>
    </location>
</feature>
<sequence>MPKSASTASVATQRKKKRGKSPVSMGELQQACRQSKKKHRMAGSTSTRYDDYVNAAREFLKVLCTGQEAGLSVDASEDDINPTLLALAFDDTPSRYSATALEMYITHKCISQGCKESTATGIHAAFAKLWDDRGDQYRGSYKYNQETDTVTGNPARSGVVQDLLKTVKNRDKAAGNVRNHAEAMSAEEMKKLMDWSESNSVTGDPANLTFRDAQDLVETSKHYLMRAFATSGFTLWTRNFELCNLQAKHIHLGLTGPGPYNLPFHRIDLLNRKGWTRDGNDGDLRGHHYRIYEQKDTPELDMFTHLPFWLTILERHVLHRELQPEDYIFPHISTNGIADPTRPLTIDTVQRWLTEFSYAAGLKVRYTTHCFRRGGAQYRFMFAPIRKRWSLMVIRWWGGWSEGESNSTLMRYLLDELGKYEGDHSDALCPIQNHPEASFVGERVLLAPTTALEQREAAAAFNRKIDLLESRLIHVFTAAALPSIPAASCTPQLAAHCTPYTSSPVLPCPQTPPRSYSPITSRACSKSPPKSLPMQGIKIPDLPKGDWMAAISQWEAPDTKDLASMGGVCLRDWPRGWYTGCNKQVYAAKRGQRELITKGFIGCNRDAAQFEAAFNTKSIRQLLLELRATVILYYLYSLSCNLLPIYATAELLRSNILHHQLNPLMSRIRAVPVEGVYMQFECSELNVMRSSGKDGGVLQAAQIERAQAQPSAPTETKMSVDAGRGKPGDVAHLAVVRD</sequence>
<evidence type="ECO:0000313" key="3">
    <source>
        <dbReference type="EMBL" id="KZP34376.1"/>
    </source>
</evidence>
<accession>A0A166X337</accession>
<gene>
    <name evidence="3" type="ORF">FIBSPDRAFT_923903</name>
</gene>
<dbReference type="OrthoDB" id="164951at2759"/>
<keyword evidence="4" id="KW-1185">Reference proteome</keyword>
<dbReference type="InterPro" id="IPR011010">
    <property type="entry name" value="DNA_brk_join_enz"/>
</dbReference>